<evidence type="ECO:0000256" key="5">
    <source>
        <dbReference type="ARBA" id="ARBA00008384"/>
    </source>
</evidence>
<dbReference type="PANTHER" id="PTHR13255:SF0">
    <property type="entry name" value="ATAXIN-10"/>
    <property type="match status" value="1"/>
</dbReference>
<evidence type="ECO:0000256" key="9">
    <source>
        <dbReference type="ARBA" id="ARBA00022553"/>
    </source>
</evidence>
<dbReference type="GO" id="GO:0043025">
    <property type="term" value="C:neuronal cell body"/>
    <property type="evidence" value="ECO:0007669"/>
    <property type="project" value="Ensembl"/>
</dbReference>
<organism evidence="18 19">
    <name type="scientific">Mus spicilegus</name>
    <name type="common">Mound-building mouse</name>
    <dbReference type="NCBI Taxonomy" id="10103"/>
    <lineage>
        <taxon>Eukaryota</taxon>
        <taxon>Metazoa</taxon>
        <taxon>Chordata</taxon>
        <taxon>Craniata</taxon>
        <taxon>Vertebrata</taxon>
        <taxon>Euteleostomi</taxon>
        <taxon>Mammalia</taxon>
        <taxon>Eutheria</taxon>
        <taxon>Euarchontoglires</taxon>
        <taxon>Glires</taxon>
        <taxon>Rodentia</taxon>
        <taxon>Myomorpha</taxon>
        <taxon>Muroidea</taxon>
        <taxon>Muridae</taxon>
        <taxon>Murinae</taxon>
        <taxon>Mus</taxon>
        <taxon>Mus</taxon>
    </lineage>
</organism>
<dbReference type="Ensembl" id="ENSMSIT00000028083.1">
    <property type="protein sequence ID" value="ENSMSIP00000022269.1"/>
    <property type="gene ID" value="ENSMSIG00000018885.1"/>
</dbReference>
<evidence type="ECO:0000256" key="10">
    <source>
        <dbReference type="ARBA" id="ARBA00022618"/>
    </source>
</evidence>
<protein>
    <recommendedName>
        <fullName evidence="6">Ataxin-10</fullName>
    </recommendedName>
    <alternativeName>
        <fullName evidence="16">Spinocerebellar ataxia type 10 protein homolog</fullName>
    </alternativeName>
</protein>
<evidence type="ECO:0000256" key="8">
    <source>
        <dbReference type="ARBA" id="ARBA00022490"/>
    </source>
</evidence>
<dbReference type="InterPro" id="IPR011989">
    <property type="entry name" value="ARM-like"/>
</dbReference>
<dbReference type="InterPro" id="IPR016024">
    <property type="entry name" value="ARM-type_fold"/>
</dbReference>
<keyword evidence="8" id="KW-0963">Cytoplasm</keyword>
<dbReference type="InterPro" id="IPR019156">
    <property type="entry name" value="Ataxin-10_domain"/>
</dbReference>
<dbReference type="GO" id="GO:0005886">
    <property type="term" value="C:plasma membrane"/>
    <property type="evidence" value="ECO:0007669"/>
    <property type="project" value="Ensembl"/>
</dbReference>
<keyword evidence="14" id="KW-0131">Cell cycle</keyword>
<dbReference type="Proteomes" id="UP000694415">
    <property type="component" value="Unplaced"/>
</dbReference>
<evidence type="ECO:0000256" key="1">
    <source>
        <dbReference type="ARBA" id="ARBA00004114"/>
    </source>
</evidence>
<dbReference type="SUPFAM" id="SSF48371">
    <property type="entry name" value="ARM repeat"/>
    <property type="match status" value="1"/>
</dbReference>
<keyword evidence="12" id="KW-0206">Cytoskeleton</keyword>
<dbReference type="GO" id="GO:0005814">
    <property type="term" value="C:centriole"/>
    <property type="evidence" value="ECO:0007669"/>
    <property type="project" value="UniProtKB-SubCell"/>
</dbReference>
<feature type="domain" description="Ataxin-10" evidence="17">
    <location>
        <begin position="460"/>
        <end position="550"/>
    </location>
</feature>
<dbReference type="PANTHER" id="PTHR13255">
    <property type="entry name" value="ATAXIN-10"/>
    <property type="match status" value="1"/>
</dbReference>
<dbReference type="GO" id="GO:0051301">
    <property type="term" value="P:cell division"/>
    <property type="evidence" value="ECO:0007669"/>
    <property type="project" value="UniProtKB-KW"/>
</dbReference>
<dbReference type="GO" id="GO:0031175">
    <property type="term" value="P:neuron projection development"/>
    <property type="evidence" value="ECO:0007669"/>
    <property type="project" value="Ensembl"/>
</dbReference>
<comment type="similarity">
    <text evidence="5">Belongs to the ataxin-10 family.</text>
</comment>
<evidence type="ECO:0000256" key="4">
    <source>
        <dbReference type="ARBA" id="ARBA00004556"/>
    </source>
</evidence>
<keyword evidence="13" id="KW-0966">Cell projection</keyword>
<evidence type="ECO:0000256" key="12">
    <source>
        <dbReference type="ARBA" id="ARBA00023212"/>
    </source>
</evidence>
<keyword evidence="19" id="KW-1185">Reference proteome</keyword>
<keyword evidence="7" id="KW-0488">Methylation</keyword>
<keyword evidence="10" id="KW-0132">Cell division</keyword>
<accession>A0A8C6HKT4</accession>
<dbReference type="Gene3D" id="1.25.10.10">
    <property type="entry name" value="Leucine-rich Repeat Variant"/>
    <property type="match status" value="2"/>
</dbReference>
<keyword evidence="9" id="KW-0597">Phosphoprotein</keyword>
<evidence type="ECO:0000256" key="13">
    <source>
        <dbReference type="ARBA" id="ARBA00023273"/>
    </source>
</evidence>
<sequence>MWESPIQVSLSGTPQPRIPSPGVSISGFPAKELVGLATHALRHHGIWVTRAAEARAVQTASPSPRLSSVSPTSLRSALRLVRLGPRASGKMAAPRMPPSRLSGIMVPAPIQDLEALRALTALFKEQRNRETAPRTIFQRVLDILKKSTHAVELACRDPSQVEHLASSLQLITECFRCLRNACIECSVNQNSIRNLDTIGVAVDLVLLFRELRVEQDSLLTAFRCGLQFLGNVASRNEDSQSIVWVHAFPELFMSCLNHPDKKIVAYCSMILFTSLNAERMKDLEENLNIAINVIEAHQKHPASEWPFLIISDHFLKSPELVEAMYGKLSNQERITLLDIVIAKLVGEEQLTKDDISIFVRHAELIANSFMDQCRNVLKLTSEPHTEDKEALVTIRLLDVLCEMTSNTELLGYLQVFPGLMERVIDVLRVIHEVGKESTNIFSPSDSLKAEGDIEHMTEGFKSHLIRLIGNLCYKNKENQDKVNELDGIPLILDSSNIDDNNPFMMQWVVYAVRNLTEDNSQNQDVIAKMEEQGLADASLLKKMGFEIEKSGDKLILKSNNDIPQPVSTLCKLSSVPPRKLPLHLCDLEVRGLSREHGRLEKLPSDEVTDRAE</sequence>
<dbReference type="GeneTree" id="ENSGT00390000010377"/>
<evidence type="ECO:0000313" key="19">
    <source>
        <dbReference type="Proteomes" id="UP000694415"/>
    </source>
</evidence>
<dbReference type="InterPro" id="IPR051374">
    <property type="entry name" value="Ataxin-10/CTR86_families"/>
</dbReference>
<evidence type="ECO:0000256" key="7">
    <source>
        <dbReference type="ARBA" id="ARBA00022481"/>
    </source>
</evidence>
<evidence type="ECO:0000256" key="2">
    <source>
        <dbReference type="ARBA" id="ARBA00004120"/>
    </source>
</evidence>
<comment type="function">
    <text evidence="15">May play a role in the regulation of cytokinesis. May play a role in signaling by stimulating protein glycosylation. Induces neuritogenesis by activating the Ras-MAP kinase pathway and is necessary for the survival of cerebellar neurons. Does not appear to play a major role in ciliogenesis.</text>
</comment>
<evidence type="ECO:0000259" key="17">
    <source>
        <dbReference type="Pfam" id="PF09759"/>
    </source>
</evidence>
<dbReference type="GO" id="GO:0048471">
    <property type="term" value="C:perinuclear region of cytoplasm"/>
    <property type="evidence" value="ECO:0007669"/>
    <property type="project" value="UniProtKB-SubCell"/>
</dbReference>
<proteinExistence type="inferred from homology"/>
<dbReference type="Pfam" id="PF09759">
    <property type="entry name" value="Atx10homo_assoc"/>
    <property type="match status" value="1"/>
</dbReference>
<evidence type="ECO:0000256" key="11">
    <source>
        <dbReference type="ARBA" id="ARBA00022843"/>
    </source>
</evidence>
<evidence type="ECO:0000256" key="3">
    <source>
        <dbReference type="ARBA" id="ARBA00004214"/>
    </source>
</evidence>
<keyword evidence="11" id="KW-0832">Ubl conjugation</keyword>
<evidence type="ECO:0000256" key="14">
    <source>
        <dbReference type="ARBA" id="ARBA00023306"/>
    </source>
</evidence>
<dbReference type="GO" id="GO:0030496">
    <property type="term" value="C:midbody"/>
    <property type="evidence" value="ECO:0007669"/>
    <property type="project" value="UniProtKB-SubCell"/>
</dbReference>
<dbReference type="GO" id="GO:0032465">
    <property type="term" value="P:regulation of cytokinesis"/>
    <property type="evidence" value="ECO:0007669"/>
    <property type="project" value="Ensembl"/>
</dbReference>
<dbReference type="AlphaFoldDB" id="A0A8C6HKT4"/>
<dbReference type="GO" id="GO:0005829">
    <property type="term" value="C:cytosol"/>
    <property type="evidence" value="ECO:0007669"/>
    <property type="project" value="Ensembl"/>
</dbReference>
<dbReference type="GO" id="GO:0030425">
    <property type="term" value="C:dendrite"/>
    <property type="evidence" value="ECO:0007669"/>
    <property type="project" value="Ensembl"/>
</dbReference>
<evidence type="ECO:0000313" key="18">
    <source>
        <dbReference type="Ensembl" id="ENSMSIP00000022269.1"/>
    </source>
</evidence>
<comment type="subcellular location">
    <subcellularLocation>
        <location evidence="2">Cytoplasm</location>
        <location evidence="2">Cytoskeleton</location>
        <location evidence="2">Cilium basal body</location>
    </subcellularLocation>
    <subcellularLocation>
        <location evidence="1">Cytoplasm</location>
        <location evidence="1">Cytoskeleton</location>
        <location evidence="1">Microtubule organizing center</location>
        <location evidence="1">Centrosome</location>
        <location evidence="1">Centriole</location>
    </subcellularLocation>
    <subcellularLocation>
        <location evidence="4">Cytoplasm</location>
        <location evidence="4">Perinuclear region</location>
    </subcellularLocation>
    <subcellularLocation>
        <location evidence="3">Midbody</location>
    </subcellularLocation>
</comment>
<dbReference type="GO" id="GO:0005929">
    <property type="term" value="C:cilium"/>
    <property type="evidence" value="ECO:0007669"/>
    <property type="project" value="Ensembl"/>
</dbReference>
<dbReference type="FunFam" id="1.25.10.10:FF:000390">
    <property type="entry name" value="Ataxin-10"/>
    <property type="match status" value="1"/>
</dbReference>
<evidence type="ECO:0000256" key="16">
    <source>
        <dbReference type="ARBA" id="ARBA00076018"/>
    </source>
</evidence>
<reference evidence="18" key="1">
    <citation type="submission" date="2025-08" db="UniProtKB">
        <authorList>
            <consortium name="Ensembl"/>
        </authorList>
    </citation>
    <scope>IDENTIFICATION</scope>
</reference>
<evidence type="ECO:0000256" key="15">
    <source>
        <dbReference type="ARBA" id="ARBA00045173"/>
    </source>
</evidence>
<name>A0A8C6HKT4_MUSSI</name>
<evidence type="ECO:0000256" key="6">
    <source>
        <dbReference type="ARBA" id="ARBA00018804"/>
    </source>
</evidence>
<dbReference type="FunFam" id="1.25.10.10:FF:000897">
    <property type="entry name" value="Ataxin-10"/>
    <property type="match status" value="1"/>
</dbReference>
<reference evidence="18" key="2">
    <citation type="submission" date="2025-09" db="UniProtKB">
        <authorList>
            <consortium name="Ensembl"/>
        </authorList>
    </citation>
    <scope>IDENTIFICATION</scope>
</reference>